<reference evidence="4" key="1">
    <citation type="submission" date="2016-11" db="UniProtKB">
        <authorList>
            <consortium name="WormBaseParasite"/>
        </authorList>
    </citation>
    <scope>IDENTIFICATION</scope>
</reference>
<keyword evidence="2" id="KW-0472">Membrane</keyword>
<accession>A0A1I7RQ45</accession>
<feature type="region of interest" description="Disordered" evidence="1">
    <location>
        <begin position="179"/>
        <end position="198"/>
    </location>
</feature>
<keyword evidence="2" id="KW-1133">Transmembrane helix</keyword>
<protein>
    <submittedName>
        <fullName evidence="4">Tetraspanin family protein</fullName>
    </submittedName>
</protein>
<dbReference type="Proteomes" id="UP000095284">
    <property type="component" value="Unplaced"/>
</dbReference>
<feature type="transmembrane region" description="Helical" evidence="2">
    <location>
        <begin position="75"/>
        <end position="99"/>
    </location>
</feature>
<feature type="compositionally biased region" description="Polar residues" evidence="1">
    <location>
        <begin position="179"/>
        <end position="192"/>
    </location>
</feature>
<proteinExistence type="predicted"/>
<dbReference type="AlphaFoldDB" id="A0A1I7RQ45"/>
<evidence type="ECO:0000313" key="3">
    <source>
        <dbReference type="Proteomes" id="UP000095284"/>
    </source>
</evidence>
<dbReference type="WBParaSite" id="BXY_0283600.1">
    <property type="protein sequence ID" value="BXY_0283600.1"/>
    <property type="gene ID" value="BXY_0283600"/>
</dbReference>
<evidence type="ECO:0000313" key="4">
    <source>
        <dbReference type="WBParaSite" id="BXY_0283600.1"/>
    </source>
</evidence>
<organism evidence="3 4">
    <name type="scientific">Bursaphelenchus xylophilus</name>
    <name type="common">Pinewood nematode worm</name>
    <name type="synonym">Aphelenchoides xylophilus</name>
    <dbReference type="NCBI Taxonomy" id="6326"/>
    <lineage>
        <taxon>Eukaryota</taxon>
        <taxon>Metazoa</taxon>
        <taxon>Ecdysozoa</taxon>
        <taxon>Nematoda</taxon>
        <taxon>Chromadorea</taxon>
        <taxon>Rhabditida</taxon>
        <taxon>Tylenchina</taxon>
        <taxon>Tylenchomorpha</taxon>
        <taxon>Aphelenchoidea</taxon>
        <taxon>Aphelenchoididae</taxon>
        <taxon>Bursaphelenchus</taxon>
    </lineage>
</organism>
<evidence type="ECO:0000256" key="1">
    <source>
        <dbReference type="SAM" id="MobiDB-lite"/>
    </source>
</evidence>
<feature type="transmembrane region" description="Helical" evidence="2">
    <location>
        <begin position="41"/>
        <end position="60"/>
    </location>
</feature>
<keyword evidence="2" id="KW-0812">Transmembrane</keyword>
<evidence type="ECO:0000256" key="2">
    <source>
        <dbReference type="SAM" id="Phobius"/>
    </source>
</evidence>
<name>A0A1I7RQ45_BURXY</name>
<feature type="transmembrane region" description="Helical" evidence="2">
    <location>
        <begin position="111"/>
        <end position="128"/>
    </location>
</feature>
<sequence>MPQHQLHRQQSSTSCQFEVFDPSEAHYFCCFGFCHSKTVGVLIFLFELIELLSSTVYLFLKSATYTTKEWQSTEVLILVGLTLIGIIALGISTALLFMGVCCEESTLVIPYMVRQIIMMTVLVITGFVKTKWVWHIIPIILVQVGLLVLSFGTYKYFADKEKFNRRNAICTSRNASQRNNSKAKLSQQSHRLSTIDLC</sequence>
<feature type="transmembrane region" description="Helical" evidence="2">
    <location>
        <begin position="134"/>
        <end position="157"/>
    </location>
</feature>